<proteinExistence type="predicted"/>
<organism evidence="1">
    <name type="scientific">Arion vulgaris</name>
    <dbReference type="NCBI Taxonomy" id="1028688"/>
    <lineage>
        <taxon>Eukaryota</taxon>
        <taxon>Metazoa</taxon>
        <taxon>Spiralia</taxon>
        <taxon>Lophotrochozoa</taxon>
        <taxon>Mollusca</taxon>
        <taxon>Gastropoda</taxon>
        <taxon>Heterobranchia</taxon>
        <taxon>Euthyneura</taxon>
        <taxon>Panpulmonata</taxon>
        <taxon>Eupulmonata</taxon>
        <taxon>Stylommatophora</taxon>
        <taxon>Helicina</taxon>
        <taxon>Arionoidea</taxon>
        <taxon>Arionidae</taxon>
        <taxon>Arion</taxon>
    </lineage>
</organism>
<dbReference type="SUPFAM" id="SSF49562">
    <property type="entry name" value="C2 domain (Calcium/lipid-binding domain, CaLB)"/>
    <property type="match status" value="1"/>
</dbReference>
<evidence type="ECO:0008006" key="2">
    <source>
        <dbReference type="Google" id="ProtNLM"/>
    </source>
</evidence>
<protein>
    <recommendedName>
        <fullName evidence="2">C2 domain-containing protein</fullName>
    </recommendedName>
</protein>
<dbReference type="AlphaFoldDB" id="A0A0B6YC16"/>
<feature type="non-terminal residue" evidence="1">
    <location>
        <position position="1"/>
    </location>
</feature>
<accession>A0A0B6YC16</accession>
<dbReference type="EMBL" id="HACG01006813">
    <property type="protein sequence ID" value="CEK53678.1"/>
    <property type="molecule type" value="Transcribed_RNA"/>
</dbReference>
<sequence>ETGNLQMELIPCDSSWSALTDDIFVDDPKELVGKPLYFKFKIKGAKGIPANFAITNCSYKFYLEDKPTITEEIKGTINPDYKHERQISFRSVTNELINYLNNDTVRVEVWGQHKEGGMRSR</sequence>
<dbReference type="InterPro" id="IPR035892">
    <property type="entry name" value="C2_domain_sf"/>
</dbReference>
<feature type="non-terminal residue" evidence="1">
    <location>
        <position position="121"/>
    </location>
</feature>
<reference evidence="1" key="1">
    <citation type="submission" date="2014-12" db="EMBL/GenBank/DDBJ databases">
        <title>Insight into the proteome of Arion vulgaris.</title>
        <authorList>
            <person name="Aradska J."/>
            <person name="Bulat T."/>
            <person name="Smidak R."/>
            <person name="Sarate P."/>
            <person name="Gangsoo J."/>
            <person name="Sialana F."/>
            <person name="Bilban M."/>
            <person name="Lubec G."/>
        </authorList>
    </citation>
    <scope>NUCLEOTIDE SEQUENCE</scope>
    <source>
        <tissue evidence="1">Skin</tissue>
    </source>
</reference>
<name>A0A0B6YC16_9EUPU</name>
<gene>
    <name evidence="1" type="primary">ORF20987</name>
</gene>
<evidence type="ECO:0000313" key="1">
    <source>
        <dbReference type="EMBL" id="CEK53678.1"/>
    </source>
</evidence>